<dbReference type="InterPro" id="IPR050582">
    <property type="entry name" value="HAD-like_SerB"/>
</dbReference>
<evidence type="ECO:0000256" key="10">
    <source>
        <dbReference type="ARBA" id="ARBA00023299"/>
    </source>
</evidence>
<protein>
    <recommendedName>
        <fullName evidence="5">Phosphoserine phosphatase</fullName>
        <ecNumber evidence="4">3.1.3.3</ecNumber>
    </recommendedName>
    <alternativeName>
        <fullName evidence="11">O-phosphoserine phosphohydrolase</fullName>
    </alternativeName>
</protein>
<keyword evidence="15" id="KW-1185">Reference proteome</keyword>
<evidence type="ECO:0000256" key="9">
    <source>
        <dbReference type="ARBA" id="ARBA00022842"/>
    </source>
</evidence>
<dbReference type="SFLD" id="SFLDG01136">
    <property type="entry name" value="C1.6:_Phosphoserine_Phosphatas"/>
    <property type="match status" value="1"/>
</dbReference>
<reference evidence="14" key="2">
    <citation type="journal article" date="2023" name="Microorganisms">
        <title>Isolation and Genomic Characteristics of Cat-Borne Campylobacter felis sp. nov. and Sheep-Borne Campylobacter ovis sp. nov.</title>
        <authorList>
            <person name="Wang H."/>
            <person name="Li Y."/>
            <person name="Gu Y."/>
            <person name="Zhou G."/>
            <person name="Chen X."/>
            <person name="Zhang X."/>
            <person name="Shao Z."/>
            <person name="Zhang J."/>
            <person name="Zhang M."/>
        </authorList>
    </citation>
    <scope>NUCLEOTIDE SEQUENCE</scope>
    <source>
        <strain evidence="14">PS10</strain>
    </source>
</reference>
<evidence type="ECO:0000256" key="13">
    <source>
        <dbReference type="ARBA" id="ARBA00048523"/>
    </source>
</evidence>
<dbReference type="SUPFAM" id="SSF56784">
    <property type="entry name" value="HAD-like"/>
    <property type="match status" value="1"/>
</dbReference>
<evidence type="ECO:0000256" key="1">
    <source>
        <dbReference type="ARBA" id="ARBA00001946"/>
    </source>
</evidence>
<comment type="catalytic activity">
    <reaction evidence="13">
        <text>O-phospho-D-serine + H2O = D-serine + phosphate</text>
        <dbReference type="Rhea" id="RHEA:24873"/>
        <dbReference type="ChEBI" id="CHEBI:15377"/>
        <dbReference type="ChEBI" id="CHEBI:35247"/>
        <dbReference type="ChEBI" id="CHEBI:43474"/>
        <dbReference type="ChEBI" id="CHEBI:58680"/>
        <dbReference type="EC" id="3.1.3.3"/>
    </reaction>
</comment>
<reference evidence="14" key="1">
    <citation type="submission" date="2022-08" db="EMBL/GenBank/DDBJ databases">
        <authorList>
            <person name="Wang H."/>
        </authorList>
    </citation>
    <scope>NUCLEOTIDE SEQUENCE</scope>
    <source>
        <strain evidence="14">PS10</strain>
    </source>
</reference>
<organism evidence="14 15">
    <name type="scientific">Campylobacter gastrosuis</name>
    <dbReference type="NCBI Taxonomy" id="2974576"/>
    <lineage>
        <taxon>Bacteria</taxon>
        <taxon>Pseudomonadati</taxon>
        <taxon>Campylobacterota</taxon>
        <taxon>Epsilonproteobacteria</taxon>
        <taxon>Campylobacterales</taxon>
        <taxon>Campylobacteraceae</taxon>
        <taxon>Campylobacter</taxon>
    </lineage>
</organism>
<dbReference type="GO" id="GO:0016787">
    <property type="term" value="F:hydrolase activity"/>
    <property type="evidence" value="ECO:0007669"/>
    <property type="project" value="UniProtKB-KW"/>
</dbReference>
<keyword evidence="9" id="KW-0460">Magnesium</keyword>
<sequence length="207" mass="23184">MIKLCVFDFDSTLMDGETIDFLASDYGVGDEVKAITKRAMAGELDFYESLTHRVALLKGMPLSRVKEICSDLPEMNGARELILNLKERGIKVVVFSGGFKTGTNAMQERLGFDINFANILHHKDGILSGSVGGEMMFDFSKGEMLLRLQKILDISQSETMCVGDGANDISMFKHSRLNFAFCANEILKKQATYCIEKKDLREILKYI</sequence>
<comment type="similarity">
    <text evidence="3">Belongs to the HAD-like hydrolase superfamily. SerB family.</text>
</comment>
<dbReference type="PANTHER" id="PTHR43344:SF2">
    <property type="entry name" value="PHOSPHOSERINE PHOSPHATASE"/>
    <property type="match status" value="1"/>
</dbReference>
<keyword evidence="10" id="KW-0718">Serine biosynthesis</keyword>
<dbReference type="NCBIfam" id="TIGR01488">
    <property type="entry name" value="HAD-SF-IB"/>
    <property type="match status" value="1"/>
</dbReference>
<evidence type="ECO:0000313" key="15">
    <source>
        <dbReference type="Proteomes" id="UP001173801"/>
    </source>
</evidence>
<accession>A0ABT7HPB1</accession>
<dbReference type="SFLD" id="SFLDF00029">
    <property type="entry name" value="phosphoserine_phosphatase"/>
    <property type="match status" value="1"/>
</dbReference>
<evidence type="ECO:0000256" key="6">
    <source>
        <dbReference type="ARBA" id="ARBA00022605"/>
    </source>
</evidence>
<dbReference type="InterPro" id="IPR036412">
    <property type="entry name" value="HAD-like_sf"/>
</dbReference>
<dbReference type="InterPro" id="IPR023214">
    <property type="entry name" value="HAD_sf"/>
</dbReference>
<evidence type="ECO:0000256" key="11">
    <source>
        <dbReference type="ARBA" id="ARBA00031693"/>
    </source>
</evidence>
<dbReference type="SFLD" id="SFLDS00003">
    <property type="entry name" value="Haloacid_Dehalogenase"/>
    <property type="match status" value="2"/>
</dbReference>
<dbReference type="EMBL" id="JANURM010000004">
    <property type="protein sequence ID" value="MDL0088739.1"/>
    <property type="molecule type" value="Genomic_DNA"/>
</dbReference>
<comment type="caution">
    <text evidence="14">The sequence shown here is derived from an EMBL/GenBank/DDBJ whole genome shotgun (WGS) entry which is preliminary data.</text>
</comment>
<comment type="pathway">
    <text evidence="2">Amino-acid biosynthesis; L-serine biosynthesis; L-serine from 3-phospho-D-glycerate: step 3/3.</text>
</comment>
<gene>
    <name evidence="14" type="primary">serB</name>
    <name evidence="14" type="ORF">NYG85_05040</name>
</gene>
<dbReference type="Pfam" id="PF00702">
    <property type="entry name" value="Hydrolase"/>
    <property type="match status" value="1"/>
</dbReference>
<evidence type="ECO:0000313" key="14">
    <source>
        <dbReference type="EMBL" id="MDL0088739.1"/>
    </source>
</evidence>
<evidence type="ECO:0000256" key="4">
    <source>
        <dbReference type="ARBA" id="ARBA00012640"/>
    </source>
</evidence>
<dbReference type="Proteomes" id="UP001173801">
    <property type="component" value="Unassembled WGS sequence"/>
</dbReference>
<evidence type="ECO:0000256" key="3">
    <source>
        <dbReference type="ARBA" id="ARBA00009184"/>
    </source>
</evidence>
<comment type="catalytic activity">
    <reaction evidence="12">
        <text>O-phospho-L-serine + H2O = L-serine + phosphate</text>
        <dbReference type="Rhea" id="RHEA:21208"/>
        <dbReference type="ChEBI" id="CHEBI:15377"/>
        <dbReference type="ChEBI" id="CHEBI:33384"/>
        <dbReference type="ChEBI" id="CHEBI:43474"/>
        <dbReference type="ChEBI" id="CHEBI:57524"/>
        <dbReference type="EC" id="3.1.3.3"/>
    </reaction>
</comment>
<dbReference type="InterPro" id="IPR004469">
    <property type="entry name" value="PSP"/>
</dbReference>
<keyword evidence="8 14" id="KW-0378">Hydrolase</keyword>
<keyword evidence="7" id="KW-0479">Metal-binding</keyword>
<evidence type="ECO:0000256" key="7">
    <source>
        <dbReference type="ARBA" id="ARBA00022723"/>
    </source>
</evidence>
<proteinExistence type="inferred from homology"/>
<evidence type="ECO:0000256" key="12">
    <source>
        <dbReference type="ARBA" id="ARBA00048138"/>
    </source>
</evidence>
<keyword evidence="6" id="KW-0028">Amino-acid biosynthesis</keyword>
<dbReference type="RefSeq" id="WP_284937399.1">
    <property type="nucleotide sequence ID" value="NZ_JANURM010000004.1"/>
</dbReference>
<dbReference type="NCBIfam" id="TIGR00338">
    <property type="entry name" value="serB"/>
    <property type="match status" value="1"/>
</dbReference>
<name>A0ABT7HPB1_9BACT</name>
<dbReference type="EC" id="3.1.3.3" evidence="4"/>
<evidence type="ECO:0000256" key="5">
    <source>
        <dbReference type="ARBA" id="ARBA00015196"/>
    </source>
</evidence>
<evidence type="ECO:0000256" key="8">
    <source>
        <dbReference type="ARBA" id="ARBA00022801"/>
    </source>
</evidence>
<comment type="cofactor">
    <cofactor evidence="1">
        <name>Mg(2+)</name>
        <dbReference type="ChEBI" id="CHEBI:18420"/>
    </cofactor>
</comment>
<dbReference type="SFLD" id="SFLDG01129">
    <property type="entry name" value="C1.5:_HAD__Beta-PGM__Phosphata"/>
    <property type="match status" value="1"/>
</dbReference>
<dbReference type="Gene3D" id="3.40.50.1000">
    <property type="entry name" value="HAD superfamily/HAD-like"/>
    <property type="match status" value="1"/>
</dbReference>
<evidence type="ECO:0000256" key="2">
    <source>
        <dbReference type="ARBA" id="ARBA00005135"/>
    </source>
</evidence>
<dbReference type="SFLD" id="SFLDG01137">
    <property type="entry name" value="C1.6.1:_Phosphoserine_Phosphat"/>
    <property type="match status" value="1"/>
</dbReference>
<dbReference type="PANTHER" id="PTHR43344">
    <property type="entry name" value="PHOSPHOSERINE PHOSPHATASE"/>
    <property type="match status" value="1"/>
</dbReference>